<dbReference type="InterPro" id="IPR003343">
    <property type="entry name" value="Big_2"/>
</dbReference>
<comment type="caution">
    <text evidence="3">The sequence shown here is derived from an EMBL/GenBank/DDBJ whole genome shotgun (WGS) entry which is preliminary data.</text>
</comment>
<name>A0ABT7PL11_9BACT</name>
<feature type="domain" description="BIG2" evidence="2">
    <location>
        <begin position="42"/>
        <end position="123"/>
    </location>
</feature>
<gene>
    <name evidence="3" type="ORF">QTN89_17210</name>
</gene>
<dbReference type="EMBL" id="JASZZN010000012">
    <property type="protein sequence ID" value="MDM4017188.1"/>
    <property type="molecule type" value="Genomic_DNA"/>
</dbReference>
<dbReference type="InterPro" id="IPR011444">
    <property type="entry name" value="DUF1549"/>
</dbReference>
<dbReference type="Proteomes" id="UP001239462">
    <property type="component" value="Unassembled WGS sequence"/>
</dbReference>
<dbReference type="PANTHER" id="PTHR35889">
    <property type="entry name" value="CYCLOINULO-OLIGOSACCHARIDE FRUCTANOTRANSFERASE-RELATED"/>
    <property type="match status" value="1"/>
</dbReference>
<protein>
    <submittedName>
        <fullName evidence="3">DUF1553 domain-containing protein</fullName>
    </submittedName>
</protein>
<dbReference type="Gene3D" id="2.60.40.1080">
    <property type="match status" value="2"/>
</dbReference>
<dbReference type="Pfam" id="PF07583">
    <property type="entry name" value="PSCyt2"/>
    <property type="match status" value="1"/>
</dbReference>
<evidence type="ECO:0000256" key="1">
    <source>
        <dbReference type="SAM" id="MobiDB-lite"/>
    </source>
</evidence>
<dbReference type="RefSeq" id="WP_289164651.1">
    <property type="nucleotide sequence ID" value="NZ_JASZZN010000012.1"/>
</dbReference>
<proteinExistence type="predicted"/>
<dbReference type="SMART" id="SM00635">
    <property type="entry name" value="BID_2"/>
    <property type="match status" value="2"/>
</dbReference>
<sequence>MTDQHIRNSFLLIASLLALLFHCIALPPTLVVADLPEATRGSIKFESTLPDGLRLAGRDTRLQLIVTATDGMTETDVTGKVSYAAAPDGLVTVDESGFVTPLANGQVSIIATAEDGRQATTTITTTGMEASQPVSFCGQVVPIFTKLGCNGGGCHGKIAGQNGFRLSLLGFEPEEDYRHLVAESRGRRVSAASPDRSLLLLKTTGAMPHGGGARADTESYEYRLMRRWISQGMPYDSGPVPSVTKLDVYPKGRRMFPGQTQQLSIVATFEDGRVEDVTRAAVFESNDTQMAEASVTGLVTAGESIGDVAVMARYNGWVAVFRAEIPRQGIVSPKQIASLDHPVDQAVRRKLASLGIEPSPPCDDSTFLRRATIDICGRLPTLEETEAFIADSQSEKRSHLIDRLLASEDYASNFARKWSIILRNRRDGGTLKADNLVFHHWVKDSLQSNKTYDVFVRELLTARGSVFSNPAVVWLNHVTDHNERVEDMSQLFLGQRIQCARCHHHPYEKWSQEDYARMSAFFSTVTKKNVGGDVTFVSRVAAATSPHPRTRQPLTPAGLDATPTSVDPYQDPRQTLADWITSADNQFFARSLVNRYWKHFLGRGLVEPEDDMRVTNPPSNPELMDALAQSFIDSGYDLRQLVRTICTSQTYAASSDANESNLIDRRSYSRFFPKRLVAETLLDAVDRVTGSTTSFGGMPASTRAVELPDTGFDSYFLTVFGQPDAKTACECERSAEANLAQSLHLLNSAEMQNKLGTDQGRAQQYANDAKRSADDKVRELYLVALSRSPSDQELKTSLTYLGEQTQQVQLWEDLIWALVNSKEFLFNH</sequence>
<accession>A0ABT7PL11</accession>
<dbReference type="Pfam" id="PF07587">
    <property type="entry name" value="PSD1"/>
    <property type="match status" value="1"/>
</dbReference>
<keyword evidence="4" id="KW-1185">Reference proteome</keyword>
<evidence type="ECO:0000313" key="3">
    <source>
        <dbReference type="EMBL" id="MDM4017188.1"/>
    </source>
</evidence>
<dbReference type="InterPro" id="IPR022655">
    <property type="entry name" value="DUF1553"/>
</dbReference>
<dbReference type="PANTHER" id="PTHR35889:SF3">
    <property type="entry name" value="F-BOX DOMAIN-CONTAINING PROTEIN"/>
    <property type="match status" value="1"/>
</dbReference>
<dbReference type="SUPFAM" id="SSF49373">
    <property type="entry name" value="Invasin/intimin cell-adhesion fragments"/>
    <property type="match status" value="1"/>
</dbReference>
<feature type="domain" description="BIG2" evidence="2">
    <location>
        <begin position="242"/>
        <end position="324"/>
    </location>
</feature>
<feature type="region of interest" description="Disordered" evidence="1">
    <location>
        <begin position="545"/>
        <end position="566"/>
    </location>
</feature>
<organism evidence="3 4">
    <name type="scientific">Roseiconus lacunae</name>
    <dbReference type="NCBI Taxonomy" id="2605694"/>
    <lineage>
        <taxon>Bacteria</taxon>
        <taxon>Pseudomonadati</taxon>
        <taxon>Planctomycetota</taxon>
        <taxon>Planctomycetia</taxon>
        <taxon>Pirellulales</taxon>
        <taxon>Pirellulaceae</taxon>
        <taxon>Roseiconus</taxon>
    </lineage>
</organism>
<evidence type="ECO:0000259" key="2">
    <source>
        <dbReference type="SMART" id="SM00635"/>
    </source>
</evidence>
<evidence type="ECO:0000313" key="4">
    <source>
        <dbReference type="Proteomes" id="UP001239462"/>
    </source>
</evidence>
<reference evidence="3 4" key="1">
    <citation type="submission" date="2023-06" db="EMBL/GenBank/DDBJ databases">
        <title>Roseiconus lacunae JC819 isolated from Gulf of Mannar region, Tamil Nadu.</title>
        <authorList>
            <person name="Pk S."/>
            <person name="Ch S."/>
            <person name="Ch V.R."/>
        </authorList>
    </citation>
    <scope>NUCLEOTIDE SEQUENCE [LARGE SCALE GENOMIC DNA]</scope>
    <source>
        <strain evidence="3 4">JC819</strain>
    </source>
</reference>
<dbReference type="InterPro" id="IPR008964">
    <property type="entry name" value="Invasin/intimin_cell_adhesion"/>
</dbReference>